<proteinExistence type="predicted"/>
<dbReference type="SUPFAM" id="SSF52738">
    <property type="entry name" value="Methylesterase CheB, C-terminal domain"/>
    <property type="match status" value="1"/>
</dbReference>
<dbReference type="Proteomes" id="UP000472320">
    <property type="component" value="Unassembled WGS sequence"/>
</dbReference>
<dbReference type="InterPro" id="IPR013655">
    <property type="entry name" value="PAS_fold_3"/>
</dbReference>
<keyword evidence="1" id="KW-0145">Chemotaxis</keyword>
<dbReference type="GO" id="GO:0000156">
    <property type="term" value="F:phosphorelay response regulator activity"/>
    <property type="evidence" value="ECO:0007669"/>
    <property type="project" value="InterPro"/>
</dbReference>
<comment type="caution">
    <text evidence="5">The sequence shown here is derived from an EMBL/GenBank/DDBJ whole genome shotgun (WGS) entry which is preliminary data.</text>
</comment>
<dbReference type="PANTHER" id="PTHR24422">
    <property type="entry name" value="CHEMOTAXIS PROTEIN METHYLTRANSFERASE"/>
    <property type="match status" value="1"/>
</dbReference>
<dbReference type="GO" id="GO:0008984">
    <property type="term" value="F:protein-glutamate methylesterase activity"/>
    <property type="evidence" value="ECO:0007669"/>
    <property type="project" value="InterPro"/>
</dbReference>
<feature type="domain" description="CheR-type methyltransferase" evidence="4">
    <location>
        <begin position="209"/>
        <end position="459"/>
    </location>
</feature>
<dbReference type="InterPro" id="IPR029016">
    <property type="entry name" value="GAF-like_dom_sf"/>
</dbReference>
<dbReference type="Pfam" id="PF08447">
    <property type="entry name" value="PAS_3"/>
    <property type="match status" value="1"/>
</dbReference>
<feature type="active site" evidence="1">
    <location>
        <position position="27"/>
    </location>
</feature>
<evidence type="ECO:0000259" key="2">
    <source>
        <dbReference type="PROSITE" id="PS50113"/>
    </source>
</evidence>
<dbReference type="GO" id="GO:0005737">
    <property type="term" value="C:cytoplasm"/>
    <property type="evidence" value="ECO:0007669"/>
    <property type="project" value="InterPro"/>
</dbReference>
<dbReference type="Pfam" id="PF01339">
    <property type="entry name" value="CheB_methylest"/>
    <property type="match status" value="1"/>
</dbReference>
<dbReference type="PROSITE" id="PS50123">
    <property type="entry name" value="CHER"/>
    <property type="match status" value="1"/>
</dbReference>
<dbReference type="InterPro" id="IPR022642">
    <property type="entry name" value="CheR_C"/>
</dbReference>
<dbReference type="InterPro" id="IPR029063">
    <property type="entry name" value="SAM-dependent_MTases_sf"/>
</dbReference>
<name>A0A6L6QBG8_9BURK</name>
<dbReference type="InterPro" id="IPR001610">
    <property type="entry name" value="PAC"/>
</dbReference>
<dbReference type="InterPro" id="IPR000014">
    <property type="entry name" value="PAS"/>
</dbReference>
<dbReference type="GO" id="GO:0006935">
    <property type="term" value="P:chemotaxis"/>
    <property type="evidence" value="ECO:0007669"/>
    <property type="project" value="UniProtKB-UniRule"/>
</dbReference>
<dbReference type="GO" id="GO:0008757">
    <property type="term" value="F:S-adenosylmethionine-dependent methyltransferase activity"/>
    <property type="evidence" value="ECO:0007669"/>
    <property type="project" value="InterPro"/>
</dbReference>
<dbReference type="SMART" id="SM00086">
    <property type="entry name" value="PAC"/>
    <property type="match status" value="2"/>
</dbReference>
<feature type="domain" description="PAC" evidence="2">
    <location>
        <begin position="628"/>
        <end position="678"/>
    </location>
</feature>
<reference evidence="5 6" key="1">
    <citation type="submission" date="2019-11" db="EMBL/GenBank/DDBJ databases">
        <title>Type strains purchased from KCTC, JCM and DSMZ.</title>
        <authorList>
            <person name="Lu H."/>
        </authorList>
    </citation>
    <scope>NUCLEOTIDE SEQUENCE [LARGE SCALE GENOMIC DNA]</scope>
    <source>
        <strain evidence="5 6">JCM 31587</strain>
    </source>
</reference>
<evidence type="ECO:0000313" key="5">
    <source>
        <dbReference type="EMBL" id="MTW09126.1"/>
    </source>
</evidence>
<organism evidence="5 6">
    <name type="scientific">Massilia eburnea</name>
    <dbReference type="NCBI Taxonomy" id="1776165"/>
    <lineage>
        <taxon>Bacteria</taxon>
        <taxon>Pseudomonadati</taxon>
        <taxon>Pseudomonadota</taxon>
        <taxon>Betaproteobacteria</taxon>
        <taxon>Burkholderiales</taxon>
        <taxon>Oxalobacteraceae</taxon>
        <taxon>Telluria group</taxon>
        <taxon>Massilia</taxon>
    </lineage>
</organism>
<evidence type="ECO:0000259" key="4">
    <source>
        <dbReference type="PROSITE" id="PS50123"/>
    </source>
</evidence>
<dbReference type="PANTHER" id="PTHR24422:SF10">
    <property type="entry name" value="CHEMOTAXIS PROTEIN METHYLTRANSFERASE 2"/>
    <property type="match status" value="1"/>
</dbReference>
<dbReference type="SUPFAM" id="SSF53335">
    <property type="entry name" value="S-adenosyl-L-methionine-dependent methyltransferases"/>
    <property type="match status" value="1"/>
</dbReference>
<dbReference type="InterPro" id="IPR035909">
    <property type="entry name" value="CheB_C"/>
</dbReference>
<feature type="active site" evidence="1">
    <location>
        <position position="147"/>
    </location>
</feature>
<dbReference type="AlphaFoldDB" id="A0A6L6QBG8"/>
<dbReference type="InterPro" id="IPR050903">
    <property type="entry name" value="Bact_Chemotaxis_MeTrfase"/>
</dbReference>
<dbReference type="Pfam" id="PF03705">
    <property type="entry name" value="CheR_N"/>
    <property type="match status" value="1"/>
</dbReference>
<evidence type="ECO:0000313" key="6">
    <source>
        <dbReference type="Proteomes" id="UP000472320"/>
    </source>
</evidence>
<dbReference type="PRINTS" id="PR00996">
    <property type="entry name" value="CHERMTFRASE"/>
</dbReference>
<dbReference type="CDD" id="cd16434">
    <property type="entry name" value="CheB-CheR_fusion"/>
    <property type="match status" value="1"/>
</dbReference>
<dbReference type="SUPFAM" id="SSF55785">
    <property type="entry name" value="PYP-like sensor domain (PAS domain)"/>
    <property type="match status" value="2"/>
</dbReference>
<gene>
    <name evidence="5" type="ORF">GM658_00795</name>
</gene>
<dbReference type="Gene3D" id="3.40.50.150">
    <property type="entry name" value="Vaccinia Virus protein VP39"/>
    <property type="match status" value="1"/>
</dbReference>
<dbReference type="Pfam" id="PF13596">
    <property type="entry name" value="PAS_10"/>
    <property type="match status" value="1"/>
</dbReference>
<dbReference type="InterPro" id="IPR022641">
    <property type="entry name" value="CheR_N"/>
</dbReference>
<dbReference type="SUPFAM" id="SSF55781">
    <property type="entry name" value="GAF domain-like"/>
    <property type="match status" value="1"/>
</dbReference>
<evidence type="ECO:0000259" key="3">
    <source>
        <dbReference type="PROSITE" id="PS50122"/>
    </source>
</evidence>
<dbReference type="Gene3D" id="3.40.50.180">
    <property type="entry name" value="Methylesterase CheB, C-terminal domain"/>
    <property type="match status" value="1"/>
</dbReference>
<dbReference type="Pfam" id="PF01739">
    <property type="entry name" value="CheR"/>
    <property type="match status" value="1"/>
</dbReference>
<accession>A0A6L6QBG8</accession>
<dbReference type="InterPro" id="IPR000673">
    <property type="entry name" value="Sig_transdc_resp-reg_Me-estase"/>
</dbReference>
<dbReference type="EMBL" id="WNKX01000001">
    <property type="protein sequence ID" value="MTW09126.1"/>
    <property type="molecule type" value="Genomic_DNA"/>
</dbReference>
<dbReference type="Gene3D" id="3.30.450.40">
    <property type="match status" value="1"/>
</dbReference>
<keyword evidence="6" id="KW-1185">Reference proteome</keyword>
<dbReference type="Gene3D" id="3.30.450.20">
    <property type="entry name" value="PAS domain"/>
    <property type="match status" value="2"/>
</dbReference>
<sequence>MNSPIAHAKAELGMASVKFPLVGVGASAGGLAALERVLTGLPGKPGFSIVVILHMLPYHPSRCAEALQRCSKMPVFQVTEHPTEVQINHVYVIAPGTLLKVEDCYLFIDEANAGHSTLGAIDYFFQSLALSHRQLSTGVLLSGMGQDGCGGLAAIREQGGTTIVQLPQDAQFGALPDAAIKANQADIILPADDIAARLLMLYKVAEAPFMVEGPEAEEAALQDVLEILHGSTGHDFRHYKRPTILRRLERRLQLRGVPNIVSYRKLLINDGSEARKLMKDLLIGVTGFFRDRMSFDQLRGTVLPALLAGRGKGELRVWAAACSTGQEAYSLAMLLADAVHDMGEAPRIHIFASDIDEQALGVARAGMYPESIQDEVPPHIVERYFVRAGKQFRVRQSLREMITFASHNLLRDPPFSNLDLVTCRNFMIYLDRSMQRHVLQRFHFSLSRGGYLFLGNAETAAAVPELFSTVDQEHKIYQARVVEGYNKEVAVPGPPRRANLSHAPAGAGLAKPQQLSADELCTRLVQAESGCEALQSHNEELSTVNAELSARLDDTGRANDDLVNLIASADLATIFVGPNLSVKRFTPRAAGIFNLIPRDVGRNLLDITHRLEYTDLQADVDAVLGSQQPHEREVRSRDGRHYIVRVRPYRTNEDQVAGAVLTFVDISRRRNAEEEVRARAADQEFLLRLGDSLRPLADAEELQALGCSMLGRRLEVPQLAYALIRDSQYEVLPGYAEGMPALQGSGQVESIGASVLARWRAGEPAVQGDIVRAGAHDDLCRLAGGMGALMGAVCHKGDTWLGFFLACQPRVREWAPSEVALFAEAAARIGVEYERARSQRALRASEARLHQLLRGVARVSWVTGADGKVSDEWLAAIHPDDRARVRGMWRDAVRTATGRETEVRLQDPEGDWLRASVVATPLLDEQGEVREWSGCIIDVDERIAAPSGSI</sequence>
<keyword evidence="1" id="KW-0378">Hydrolase</keyword>
<dbReference type="SUPFAM" id="SSF47757">
    <property type="entry name" value="Chemotaxis receptor methyltransferase CheR, N-terminal domain"/>
    <property type="match status" value="1"/>
</dbReference>
<dbReference type="PROSITE" id="PS50113">
    <property type="entry name" value="PAC"/>
    <property type="match status" value="2"/>
</dbReference>
<dbReference type="SMART" id="SM00138">
    <property type="entry name" value="MeTrc"/>
    <property type="match status" value="1"/>
</dbReference>
<evidence type="ECO:0000256" key="1">
    <source>
        <dbReference type="PROSITE-ProRule" id="PRU00050"/>
    </source>
</evidence>
<dbReference type="CDD" id="cd00130">
    <property type="entry name" value="PAS"/>
    <property type="match status" value="2"/>
</dbReference>
<dbReference type="InterPro" id="IPR000700">
    <property type="entry name" value="PAS-assoc_C"/>
</dbReference>
<dbReference type="OrthoDB" id="9816309at2"/>
<dbReference type="InterPro" id="IPR035965">
    <property type="entry name" value="PAS-like_dom_sf"/>
</dbReference>
<dbReference type="InterPro" id="IPR000780">
    <property type="entry name" value="CheR_MeTrfase"/>
</dbReference>
<feature type="domain" description="PAC" evidence="2">
    <location>
        <begin position="899"/>
        <end position="950"/>
    </location>
</feature>
<dbReference type="PROSITE" id="PS50122">
    <property type="entry name" value="CHEB"/>
    <property type="match status" value="1"/>
</dbReference>
<feature type="active site" evidence="1">
    <location>
        <position position="54"/>
    </location>
</feature>
<feature type="domain" description="CheB-type methylesterase" evidence="3">
    <location>
        <begin position="21"/>
        <end position="205"/>
    </location>
</feature>
<dbReference type="RefSeq" id="WP_155452112.1">
    <property type="nucleotide sequence ID" value="NZ_WNKX01000001.1"/>
</dbReference>
<protein>
    <submittedName>
        <fullName evidence="5">PAS domain-containing protein</fullName>
    </submittedName>
</protein>